<comment type="caution">
    <text evidence="2">The sequence shown here is derived from an EMBL/GenBank/DDBJ whole genome shotgun (WGS) entry which is preliminary data.</text>
</comment>
<name>A0ABR8LPA4_9FLAO</name>
<dbReference type="RefSeq" id="WP_191098727.1">
    <property type="nucleotide sequence ID" value="NZ_JACXXF010000001.1"/>
</dbReference>
<keyword evidence="1" id="KW-0812">Transmembrane</keyword>
<evidence type="ECO:0000256" key="1">
    <source>
        <dbReference type="SAM" id="Phobius"/>
    </source>
</evidence>
<dbReference type="EMBL" id="JACXXH010000001">
    <property type="protein sequence ID" value="MBD3862041.1"/>
    <property type="molecule type" value="Genomic_DNA"/>
</dbReference>
<keyword evidence="3" id="KW-1185">Reference proteome</keyword>
<dbReference type="Proteomes" id="UP000627521">
    <property type="component" value="Unassembled WGS sequence"/>
</dbReference>
<accession>A0ABR8LPA4</accession>
<keyword evidence="1" id="KW-1133">Transmembrane helix</keyword>
<proteinExistence type="predicted"/>
<reference evidence="2 3" key="1">
    <citation type="submission" date="2020-09" db="EMBL/GenBank/DDBJ databases">
        <title>Bacillus nautilus sp. nov., Chryseoglobus crepusculi sp. nov, and Psychrobacter noctis sp. nov., isolated from deep-sea sponges from the equatorial Atlantic.</title>
        <authorList>
            <person name="Stennett H.L."/>
            <person name="Williams S.E."/>
        </authorList>
    </citation>
    <scope>NUCLEOTIDE SEQUENCE [LARGE SCALE GENOMIC DNA]</scope>
    <source>
        <strain evidence="2 3">28M-24</strain>
    </source>
</reference>
<evidence type="ECO:0000313" key="3">
    <source>
        <dbReference type="Proteomes" id="UP000627521"/>
    </source>
</evidence>
<evidence type="ECO:0000313" key="2">
    <source>
        <dbReference type="EMBL" id="MBD3862041.1"/>
    </source>
</evidence>
<gene>
    <name evidence="2" type="ORF">IEG06_01165</name>
</gene>
<organism evidence="2 3">
    <name type="scientific">Olleya marilimosa</name>
    <dbReference type="NCBI Taxonomy" id="272164"/>
    <lineage>
        <taxon>Bacteria</taxon>
        <taxon>Pseudomonadati</taxon>
        <taxon>Bacteroidota</taxon>
        <taxon>Flavobacteriia</taxon>
        <taxon>Flavobacteriales</taxon>
        <taxon>Flavobacteriaceae</taxon>
    </lineage>
</organism>
<keyword evidence="1" id="KW-0472">Membrane</keyword>
<feature type="transmembrane region" description="Helical" evidence="1">
    <location>
        <begin position="7"/>
        <end position="25"/>
    </location>
</feature>
<protein>
    <submittedName>
        <fullName evidence="2">DUF4258 domain-containing protein</fullName>
    </submittedName>
</protein>
<sequence>MKILHRIGYYLGGFSIGLVLLAFFLNGRGVSCEYNYGPEGRVLKNIRTKTLHFSPESQALIDTKVIDTSAISYILKKGDVDFSKSEPRKEPCGMYFISGESKHNKNYEFYIENCDSIATMQTIKVIN</sequence>